<keyword evidence="4" id="KW-1185">Reference proteome</keyword>
<dbReference type="InterPro" id="IPR014729">
    <property type="entry name" value="Rossmann-like_a/b/a_fold"/>
</dbReference>
<dbReference type="Gene3D" id="3.40.50.620">
    <property type="entry name" value="HUPs"/>
    <property type="match status" value="1"/>
</dbReference>
<dbReference type="RefSeq" id="WP_188480893.1">
    <property type="nucleotide sequence ID" value="NZ_BMFC01000002.1"/>
</dbReference>
<evidence type="ECO:0000313" key="4">
    <source>
        <dbReference type="Proteomes" id="UP000645462"/>
    </source>
</evidence>
<evidence type="ECO:0000313" key="3">
    <source>
        <dbReference type="EMBL" id="GGB95376.1"/>
    </source>
</evidence>
<evidence type="ECO:0000256" key="1">
    <source>
        <dbReference type="ARBA" id="ARBA00008791"/>
    </source>
</evidence>
<gene>
    <name evidence="3" type="ORF">GCM10011363_10090</name>
</gene>
<comment type="caution">
    <text evidence="3">The sequence shown here is derived from an EMBL/GenBank/DDBJ whole genome shotgun (WGS) entry which is preliminary data.</text>
</comment>
<feature type="domain" description="UspA" evidence="2">
    <location>
        <begin position="1"/>
        <end position="132"/>
    </location>
</feature>
<protein>
    <submittedName>
        <fullName evidence="3">Universal stress protein</fullName>
    </submittedName>
</protein>
<dbReference type="SUPFAM" id="SSF52402">
    <property type="entry name" value="Adenine nucleotide alpha hydrolases-like"/>
    <property type="match status" value="1"/>
</dbReference>
<dbReference type="PANTHER" id="PTHR46268">
    <property type="entry name" value="STRESS RESPONSE PROTEIN NHAX"/>
    <property type="match status" value="1"/>
</dbReference>
<name>A0ABQ1KI96_9RHOB</name>
<dbReference type="InterPro" id="IPR006016">
    <property type="entry name" value="UspA"/>
</dbReference>
<dbReference type="InterPro" id="IPR006015">
    <property type="entry name" value="Universal_stress_UspA"/>
</dbReference>
<comment type="similarity">
    <text evidence="1">Belongs to the universal stress protein A family.</text>
</comment>
<dbReference type="PANTHER" id="PTHR46268:SF6">
    <property type="entry name" value="UNIVERSAL STRESS PROTEIN UP12"/>
    <property type="match status" value="1"/>
</dbReference>
<accession>A0ABQ1KI96</accession>
<reference evidence="4" key="1">
    <citation type="journal article" date="2019" name="Int. J. Syst. Evol. Microbiol.">
        <title>The Global Catalogue of Microorganisms (GCM) 10K type strain sequencing project: providing services to taxonomists for standard genome sequencing and annotation.</title>
        <authorList>
            <consortium name="The Broad Institute Genomics Platform"/>
            <consortium name="The Broad Institute Genome Sequencing Center for Infectious Disease"/>
            <person name="Wu L."/>
            <person name="Ma J."/>
        </authorList>
    </citation>
    <scope>NUCLEOTIDE SEQUENCE [LARGE SCALE GENOMIC DNA]</scope>
    <source>
        <strain evidence="4">CGMCC 1.12478</strain>
    </source>
</reference>
<dbReference type="EMBL" id="BMFC01000002">
    <property type="protein sequence ID" value="GGB95376.1"/>
    <property type="molecule type" value="Genomic_DNA"/>
</dbReference>
<dbReference type="Pfam" id="PF00582">
    <property type="entry name" value="Usp"/>
    <property type="match status" value="1"/>
</dbReference>
<sequence>MYSKILVPMALDHGVSPQTLEVARVLRSEGGEIVALHVYEAPQGTVKAYLDDEVVKAGFDTARERLNEKIAGLDDVTPALVTGHSARTIIDYAAQHGFDCIVIGSHKPGLSDFFLGSTAARVVRHAPCAVHVHRKGD</sequence>
<proteinExistence type="inferred from homology"/>
<dbReference type="PRINTS" id="PR01438">
    <property type="entry name" value="UNVRSLSTRESS"/>
</dbReference>
<evidence type="ECO:0000259" key="2">
    <source>
        <dbReference type="Pfam" id="PF00582"/>
    </source>
</evidence>
<organism evidence="3 4">
    <name type="scientific">Marivita lacus</name>
    <dbReference type="NCBI Taxonomy" id="1323742"/>
    <lineage>
        <taxon>Bacteria</taxon>
        <taxon>Pseudomonadati</taxon>
        <taxon>Pseudomonadota</taxon>
        <taxon>Alphaproteobacteria</taxon>
        <taxon>Rhodobacterales</taxon>
        <taxon>Roseobacteraceae</taxon>
        <taxon>Marivita</taxon>
    </lineage>
</organism>
<dbReference type="Proteomes" id="UP000645462">
    <property type="component" value="Unassembled WGS sequence"/>
</dbReference>
<dbReference type="CDD" id="cd00293">
    <property type="entry name" value="USP-like"/>
    <property type="match status" value="1"/>
</dbReference>